<feature type="region of interest" description="Disordered" evidence="1">
    <location>
        <begin position="1"/>
        <end position="87"/>
    </location>
</feature>
<evidence type="ECO:0000313" key="3">
    <source>
        <dbReference type="Proteomes" id="UP001327560"/>
    </source>
</evidence>
<sequence length="424" mass="45603">MGDDGGAPGPQQAERDDGGNDNTGSDASFELDLSEEHSATEGNDLNPISLSSGSNGTTLSGLRSHRDGPIGSAHSAGTPLPKERRLADSRRRLSRVSFLVVRSSRIPDPPPAKCLPRGDLPVAPMGRVAASRSPRCSGGLSNLVLHRANLSSTPDAGDRLVRIRMGVSEDSFSEALLQIDGFAILVFVGKSSASLSAFVRSWEKDKLWLTVGWFCFLVTDPGERRSACGFLFNLLSLVVKGFEWCRVPSLAVESAPNERARGLGRELAAREFNPAEHRSSTAHESGLPEIEPSLEGFGLGSPIHGFELGQVQAIPAHLGNMKVREKRCQPRRCMTVRRSTRIAGRSGRSSLKNASVIKAARNEGFVEETLSSPLMRPNSDHLGSITFDMGTALDDELIKDVEALGFDCSASKERVIRALRVVAV</sequence>
<protein>
    <submittedName>
        <fullName evidence="2">Uncharacterized protein</fullName>
    </submittedName>
</protein>
<dbReference type="AlphaFoldDB" id="A0AAQ3K399"/>
<accession>A0AAQ3K399</accession>
<dbReference type="Proteomes" id="UP001327560">
    <property type="component" value="Chromosome 2"/>
</dbReference>
<feature type="compositionally biased region" description="Low complexity" evidence="1">
    <location>
        <begin position="49"/>
        <end position="62"/>
    </location>
</feature>
<organism evidence="2 3">
    <name type="scientific">Canna indica</name>
    <name type="common">Indian-shot</name>
    <dbReference type="NCBI Taxonomy" id="4628"/>
    <lineage>
        <taxon>Eukaryota</taxon>
        <taxon>Viridiplantae</taxon>
        <taxon>Streptophyta</taxon>
        <taxon>Embryophyta</taxon>
        <taxon>Tracheophyta</taxon>
        <taxon>Spermatophyta</taxon>
        <taxon>Magnoliopsida</taxon>
        <taxon>Liliopsida</taxon>
        <taxon>Zingiberales</taxon>
        <taxon>Cannaceae</taxon>
        <taxon>Canna</taxon>
    </lineage>
</organism>
<keyword evidence="3" id="KW-1185">Reference proteome</keyword>
<name>A0AAQ3K399_9LILI</name>
<reference evidence="2 3" key="1">
    <citation type="submission" date="2023-10" db="EMBL/GenBank/DDBJ databases">
        <title>Chromosome-scale genome assembly provides insights into flower coloration mechanisms of Canna indica.</title>
        <authorList>
            <person name="Li C."/>
        </authorList>
    </citation>
    <scope>NUCLEOTIDE SEQUENCE [LARGE SCALE GENOMIC DNA]</scope>
    <source>
        <tissue evidence="2">Flower</tissue>
    </source>
</reference>
<dbReference type="EMBL" id="CP136891">
    <property type="protein sequence ID" value="WOK98510.1"/>
    <property type="molecule type" value="Genomic_DNA"/>
</dbReference>
<gene>
    <name evidence="2" type="ORF">Cni_G07222</name>
</gene>
<evidence type="ECO:0000256" key="1">
    <source>
        <dbReference type="SAM" id="MobiDB-lite"/>
    </source>
</evidence>
<evidence type="ECO:0000313" key="2">
    <source>
        <dbReference type="EMBL" id="WOK98510.1"/>
    </source>
</evidence>
<proteinExistence type="predicted"/>